<evidence type="ECO:0000256" key="8">
    <source>
        <dbReference type="SAM" id="Phobius"/>
    </source>
</evidence>
<keyword evidence="6" id="KW-0675">Receptor</keyword>
<dbReference type="Pfam" id="PF09240">
    <property type="entry name" value="IL6Ra-bind"/>
    <property type="match status" value="1"/>
</dbReference>
<keyword evidence="4 8" id="KW-1133">Transmembrane helix</keyword>
<dbReference type="InterPro" id="IPR015321">
    <property type="entry name" value="TypeI_recpt_CBD"/>
</dbReference>
<accession>A0ABN9M031</accession>
<keyword evidence="2 8" id="KW-0812">Transmembrane</keyword>
<evidence type="ECO:0000256" key="5">
    <source>
        <dbReference type="ARBA" id="ARBA00023136"/>
    </source>
</evidence>
<dbReference type="Gene3D" id="2.60.40.10">
    <property type="entry name" value="Immunoglobulins"/>
    <property type="match status" value="2"/>
</dbReference>
<evidence type="ECO:0000256" key="2">
    <source>
        <dbReference type="ARBA" id="ARBA00022692"/>
    </source>
</evidence>
<dbReference type="InterPro" id="IPR003532">
    <property type="entry name" value="Short_hematopoietin_rcpt_2_CS"/>
</dbReference>
<evidence type="ECO:0000313" key="11">
    <source>
        <dbReference type="Proteomes" id="UP001176940"/>
    </source>
</evidence>
<dbReference type="PROSITE" id="PS01356">
    <property type="entry name" value="HEMATOPO_REC_S_F2"/>
    <property type="match status" value="1"/>
</dbReference>
<evidence type="ECO:0000259" key="9">
    <source>
        <dbReference type="Pfam" id="PF09240"/>
    </source>
</evidence>
<sequence length="549" mass="61126">MGVVGAIQAMGLWSLETNGECCKMWTISHVNCASDNHESGAPRSSTDWSQNKPKLRSSEFSLKSQKLKDANLWGNSEKAMEIPPWSFPRIMVMSGAATLLLVLSCCQGFAFGDVEPPQDLNIAVPKLGRVILSWKHSVTPPNTTVKYVVKIHTPEKTINIKTSNNFSAQNLELHQGLTAQVAAEIYDLKNLRTPISGGLSKWATKDLPASPGVDGTSATDLSCQIDIEASGNCSLSCNWVPGPKAPADTEYNLYCGYNDNIDRCKSYIREPGGQRRTGGHFPHIGIFANTLTRIVIRVNGTSKSLNIKAMEKIFMSSKIGKRLVAETTSICLKKQHSNVMRSDYIVLTVGNHQICKKIPTVQNLRVDVSGLHWTKPVQTLSEMCFNYEVNISSMGRNEQITVSQLIFKDFRPHSAGRQFIRVRAVGKPPCWSTFLYSPWTEMTVMGEAMHRSDMTGIIVSVCVTTAFIITFLLCISCWRLLFPEIPKPKNDLKEAFKSIQNQALMRCNSWDNEEVISYIEEMGPSDKYRASTDYGHIADYSSSRFCKPL</sequence>
<evidence type="ECO:0000256" key="4">
    <source>
        <dbReference type="ARBA" id="ARBA00022989"/>
    </source>
</evidence>
<dbReference type="EMBL" id="CAUEEQ010040217">
    <property type="protein sequence ID" value="CAJ0955436.1"/>
    <property type="molecule type" value="Genomic_DNA"/>
</dbReference>
<reference evidence="10" key="1">
    <citation type="submission" date="2023-07" db="EMBL/GenBank/DDBJ databases">
        <authorList>
            <person name="Stuckert A."/>
        </authorList>
    </citation>
    <scope>NUCLEOTIDE SEQUENCE</scope>
</reference>
<keyword evidence="11" id="KW-1185">Reference proteome</keyword>
<name>A0ABN9M031_9NEOB</name>
<evidence type="ECO:0000256" key="3">
    <source>
        <dbReference type="ARBA" id="ARBA00022729"/>
    </source>
</evidence>
<feature type="transmembrane region" description="Helical" evidence="8">
    <location>
        <begin position="457"/>
        <end position="482"/>
    </location>
</feature>
<dbReference type="Proteomes" id="UP001176940">
    <property type="component" value="Unassembled WGS sequence"/>
</dbReference>
<evidence type="ECO:0000256" key="1">
    <source>
        <dbReference type="ARBA" id="ARBA00004479"/>
    </source>
</evidence>
<feature type="domain" description="Type I cytokine receptor cytokine-binding" evidence="9">
    <location>
        <begin position="221"/>
        <end position="318"/>
    </location>
</feature>
<dbReference type="PANTHER" id="PTHR23037">
    <property type="entry name" value="CYTOKINE RECEPTOR"/>
    <property type="match status" value="1"/>
</dbReference>
<keyword evidence="7" id="KW-0325">Glycoprotein</keyword>
<evidence type="ECO:0000313" key="10">
    <source>
        <dbReference type="EMBL" id="CAJ0955436.1"/>
    </source>
</evidence>
<evidence type="ECO:0000256" key="7">
    <source>
        <dbReference type="ARBA" id="ARBA00023180"/>
    </source>
</evidence>
<organism evidence="10 11">
    <name type="scientific">Ranitomeya imitator</name>
    <name type="common">mimic poison frog</name>
    <dbReference type="NCBI Taxonomy" id="111125"/>
    <lineage>
        <taxon>Eukaryota</taxon>
        <taxon>Metazoa</taxon>
        <taxon>Chordata</taxon>
        <taxon>Craniata</taxon>
        <taxon>Vertebrata</taxon>
        <taxon>Euteleostomi</taxon>
        <taxon>Amphibia</taxon>
        <taxon>Batrachia</taxon>
        <taxon>Anura</taxon>
        <taxon>Neobatrachia</taxon>
        <taxon>Hyloidea</taxon>
        <taxon>Dendrobatidae</taxon>
        <taxon>Dendrobatinae</taxon>
        <taxon>Ranitomeya</taxon>
    </lineage>
</organism>
<dbReference type="InterPro" id="IPR036116">
    <property type="entry name" value="FN3_sf"/>
</dbReference>
<protein>
    <recommendedName>
        <fullName evidence="9">Type I cytokine receptor cytokine-binding domain-containing protein</fullName>
    </recommendedName>
</protein>
<proteinExistence type="predicted"/>
<evidence type="ECO:0000256" key="6">
    <source>
        <dbReference type="ARBA" id="ARBA00023170"/>
    </source>
</evidence>
<dbReference type="InterPro" id="IPR013783">
    <property type="entry name" value="Ig-like_fold"/>
</dbReference>
<dbReference type="PANTHER" id="PTHR23037:SF46">
    <property type="entry name" value="INTERLEUKIN 5 RECEPTOR SUBUNIT ALPHA"/>
    <property type="match status" value="1"/>
</dbReference>
<comment type="caution">
    <text evidence="10">The sequence shown here is derived from an EMBL/GenBank/DDBJ whole genome shotgun (WGS) entry which is preliminary data.</text>
</comment>
<keyword evidence="5 8" id="KW-0472">Membrane</keyword>
<dbReference type="SUPFAM" id="SSF49265">
    <property type="entry name" value="Fibronectin type III"/>
    <property type="match status" value="1"/>
</dbReference>
<comment type="subcellular location">
    <subcellularLocation>
        <location evidence="1">Membrane</location>
        <topology evidence="1">Single-pass type I membrane protein</topology>
    </subcellularLocation>
</comment>
<keyword evidence="3" id="KW-0732">Signal</keyword>
<gene>
    <name evidence="10" type="ORF">RIMI_LOCUS15143386</name>
</gene>